<evidence type="ECO:0000259" key="2">
    <source>
        <dbReference type="PROSITE" id="PS50158"/>
    </source>
</evidence>
<name>A0ABM3R1B1_SPIOL</name>
<accession>A0ABM3R1B1</accession>
<gene>
    <name evidence="4" type="primary">LOC130464058</name>
</gene>
<evidence type="ECO:0000313" key="3">
    <source>
        <dbReference type="Proteomes" id="UP000813463"/>
    </source>
</evidence>
<keyword evidence="3" id="KW-1185">Reference proteome</keyword>
<dbReference type="GeneID" id="130464058"/>
<evidence type="ECO:0000313" key="4">
    <source>
        <dbReference type="RefSeq" id="XP_056689417.1"/>
    </source>
</evidence>
<dbReference type="InterPro" id="IPR001878">
    <property type="entry name" value="Znf_CCHC"/>
</dbReference>
<protein>
    <recommendedName>
        <fullName evidence="2">CCHC-type domain-containing protein</fullName>
    </recommendedName>
</protein>
<reference evidence="4" key="2">
    <citation type="submission" date="2025-08" db="UniProtKB">
        <authorList>
            <consortium name="RefSeq"/>
        </authorList>
    </citation>
    <scope>IDENTIFICATION</scope>
    <source>
        <tissue evidence="4">Leaf</tissue>
    </source>
</reference>
<keyword evidence="1" id="KW-0479">Metal-binding</keyword>
<dbReference type="InterPro" id="IPR036875">
    <property type="entry name" value="Znf_CCHC_sf"/>
</dbReference>
<keyword evidence="1" id="KW-0862">Zinc</keyword>
<feature type="domain" description="CCHC-type" evidence="2">
    <location>
        <begin position="116"/>
        <end position="131"/>
    </location>
</feature>
<evidence type="ECO:0000256" key="1">
    <source>
        <dbReference type="PROSITE-ProRule" id="PRU00047"/>
    </source>
</evidence>
<organism evidence="3 4">
    <name type="scientific">Spinacia oleracea</name>
    <name type="common">Spinach</name>
    <dbReference type="NCBI Taxonomy" id="3562"/>
    <lineage>
        <taxon>Eukaryota</taxon>
        <taxon>Viridiplantae</taxon>
        <taxon>Streptophyta</taxon>
        <taxon>Embryophyta</taxon>
        <taxon>Tracheophyta</taxon>
        <taxon>Spermatophyta</taxon>
        <taxon>Magnoliopsida</taxon>
        <taxon>eudicotyledons</taxon>
        <taxon>Gunneridae</taxon>
        <taxon>Pentapetalae</taxon>
        <taxon>Caryophyllales</taxon>
        <taxon>Chenopodiaceae</taxon>
        <taxon>Chenopodioideae</taxon>
        <taxon>Anserineae</taxon>
        <taxon>Spinacia</taxon>
    </lineage>
</organism>
<dbReference type="Proteomes" id="UP000813463">
    <property type="component" value="Chromosome 1"/>
</dbReference>
<reference evidence="3" key="1">
    <citation type="journal article" date="2021" name="Nat. Commun.">
        <title>Genomic analyses provide insights into spinach domestication and the genetic basis of agronomic traits.</title>
        <authorList>
            <person name="Cai X."/>
            <person name="Sun X."/>
            <person name="Xu C."/>
            <person name="Sun H."/>
            <person name="Wang X."/>
            <person name="Ge C."/>
            <person name="Zhang Z."/>
            <person name="Wang Q."/>
            <person name="Fei Z."/>
            <person name="Jiao C."/>
            <person name="Wang Q."/>
        </authorList>
    </citation>
    <scope>NUCLEOTIDE SEQUENCE [LARGE SCALE GENOMIC DNA]</scope>
    <source>
        <strain evidence="3">cv. Varoflay</strain>
    </source>
</reference>
<dbReference type="PROSITE" id="PS50158">
    <property type="entry name" value="ZF_CCHC"/>
    <property type="match status" value="1"/>
</dbReference>
<sequence length="176" mass="20408">MMIGLFFTSERLGGFVKELIDIALVLNSLHRDYERFKMHYLFNQKENTFSELMEMLEKFEKFLKFKQDPLNVKCTKFKKISKGKKSKAASSSTLGGQEAPSKRKMKENTYPSTAQCFCCSEIAHYKRNCPKIKEDEKDGNVASPSDLRLFRYHVMYLTVNPYSCIDLLGKHNHGQP</sequence>
<keyword evidence="1" id="KW-0863">Zinc-finger</keyword>
<dbReference type="SUPFAM" id="SSF57756">
    <property type="entry name" value="Retrovirus zinc finger-like domains"/>
    <property type="match status" value="1"/>
</dbReference>
<dbReference type="RefSeq" id="XP_056689417.1">
    <property type="nucleotide sequence ID" value="XM_056833439.1"/>
</dbReference>
<proteinExistence type="predicted"/>